<evidence type="ECO:0000313" key="1">
    <source>
        <dbReference type="EnsemblPlants" id="AET7Gv20802200.6"/>
    </source>
</evidence>
<reference evidence="2" key="2">
    <citation type="journal article" date="2017" name="Nat. Plants">
        <title>The Aegilops tauschii genome reveals multiple impacts of transposons.</title>
        <authorList>
            <person name="Zhao G."/>
            <person name="Zou C."/>
            <person name="Li K."/>
            <person name="Wang K."/>
            <person name="Li T."/>
            <person name="Gao L."/>
            <person name="Zhang X."/>
            <person name="Wang H."/>
            <person name="Yang Z."/>
            <person name="Liu X."/>
            <person name="Jiang W."/>
            <person name="Mao L."/>
            <person name="Kong X."/>
            <person name="Jiao Y."/>
            <person name="Jia J."/>
        </authorList>
    </citation>
    <scope>NUCLEOTIDE SEQUENCE [LARGE SCALE GENOMIC DNA]</scope>
    <source>
        <strain evidence="2">cv. AL8/78</strain>
    </source>
</reference>
<reference evidence="1" key="4">
    <citation type="submission" date="2019-03" db="UniProtKB">
        <authorList>
            <consortium name="EnsemblPlants"/>
        </authorList>
    </citation>
    <scope>IDENTIFICATION</scope>
</reference>
<dbReference type="EnsemblPlants" id="AET7Gv20802200.6">
    <property type="protein sequence ID" value="AET7Gv20802200.6"/>
    <property type="gene ID" value="AET7Gv20802200"/>
</dbReference>
<evidence type="ECO:0000313" key="2">
    <source>
        <dbReference type="Proteomes" id="UP000015105"/>
    </source>
</evidence>
<sequence>MVFPSNELTCRVSRGVVRLITIGSFACATE</sequence>
<dbReference type="Proteomes" id="UP000015105">
    <property type="component" value="Chromosome 7D"/>
</dbReference>
<reference evidence="2" key="1">
    <citation type="journal article" date="2014" name="Science">
        <title>Ancient hybridizations among the ancestral genomes of bread wheat.</title>
        <authorList>
            <consortium name="International Wheat Genome Sequencing Consortium,"/>
            <person name="Marcussen T."/>
            <person name="Sandve S.R."/>
            <person name="Heier L."/>
            <person name="Spannagl M."/>
            <person name="Pfeifer M."/>
            <person name="Jakobsen K.S."/>
            <person name="Wulff B.B."/>
            <person name="Steuernagel B."/>
            <person name="Mayer K.F."/>
            <person name="Olsen O.A."/>
        </authorList>
    </citation>
    <scope>NUCLEOTIDE SEQUENCE [LARGE SCALE GENOMIC DNA]</scope>
    <source>
        <strain evidence="2">cv. AL8/78</strain>
    </source>
</reference>
<dbReference type="Gramene" id="AET7Gv20802200.6">
    <property type="protein sequence ID" value="AET7Gv20802200.6"/>
    <property type="gene ID" value="AET7Gv20802200"/>
</dbReference>
<dbReference type="AlphaFoldDB" id="A0A453S3K0"/>
<protein>
    <submittedName>
        <fullName evidence="1">Uncharacterized protein</fullName>
    </submittedName>
</protein>
<keyword evidence="2" id="KW-1185">Reference proteome</keyword>
<organism evidence="1 2">
    <name type="scientific">Aegilops tauschii subsp. strangulata</name>
    <name type="common">Goatgrass</name>
    <dbReference type="NCBI Taxonomy" id="200361"/>
    <lineage>
        <taxon>Eukaryota</taxon>
        <taxon>Viridiplantae</taxon>
        <taxon>Streptophyta</taxon>
        <taxon>Embryophyta</taxon>
        <taxon>Tracheophyta</taxon>
        <taxon>Spermatophyta</taxon>
        <taxon>Magnoliopsida</taxon>
        <taxon>Liliopsida</taxon>
        <taxon>Poales</taxon>
        <taxon>Poaceae</taxon>
        <taxon>BOP clade</taxon>
        <taxon>Pooideae</taxon>
        <taxon>Triticodae</taxon>
        <taxon>Triticeae</taxon>
        <taxon>Triticinae</taxon>
        <taxon>Aegilops</taxon>
    </lineage>
</organism>
<reference evidence="1" key="3">
    <citation type="journal article" date="2017" name="Nature">
        <title>Genome sequence of the progenitor of the wheat D genome Aegilops tauschii.</title>
        <authorList>
            <person name="Luo M.C."/>
            <person name="Gu Y.Q."/>
            <person name="Puiu D."/>
            <person name="Wang H."/>
            <person name="Twardziok S.O."/>
            <person name="Deal K.R."/>
            <person name="Huo N."/>
            <person name="Zhu T."/>
            <person name="Wang L."/>
            <person name="Wang Y."/>
            <person name="McGuire P.E."/>
            <person name="Liu S."/>
            <person name="Long H."/>
            <person name="Ramasamy R.K."/>
            <person name="Rodriguez J.C."/>
            <person name="Van S.L."/>
            <person name="Yuan L."/>
            <person name="Wang Z."/>
            <person name="Xia Z."/>
            <person name="Xiao L."/>
            <person name="Anderson O.D."/>
            <person name="Ouyang S."/>
            <person name="Liang Y."/>
            <person name="Zimin A.V."/>
            <person name="Pertea G."/>
            <person name="Qi P."/>
            <person name="Bennetzen J.L."/>
            <person name="Dai X."/>
            <person name="Dawson M.W."/>
            <person name="Muller H.G."/>
            <person name="Kugler K."/>
            <person name="Rivarola-Duarte L."/>
            <person name="Spannagl M."/>
            <person name="Mayer K.F.X."/>
            <person name="Lu F.H."/>
            <person name="Bevan M.W."/>
            <person name="Leroy P."/>
            <person name="Li P."/>
            <person name="You F.M."/>
            <person name="Sun Q."/>
            <person name="Liu Z."/>
            <person name="Lyons E."/>
            <person name="Wicker T."/>
            <person name="Salzberg S.L."/>
            <person name="Devos K.M."/>
            <person name="Dvorak J."/>
        </authorList>
    </citation>
    <scope>NUCLEOTIDE SEQUENCE [LARGE SCALE GENOMIC DNA]</scope>
    <source>
        <strain evidence="1">cv. AL8/78</strain>
    </source>
</reference>
<accession>A0A453S3K0</accession>
<name>A0A453S3K0_AEGTS</name>
<reference evidence="1" key="5">
    <citation type="journal article" date="2021" name="G3 (Bethesda)">
        <title>Aegilops tauschii genome assembly Aet v5.0 features greater sequence contiguity and improved annotation.</title>
        <authorList>
            <person name="Wang L."/>
            <person name="Zhu T."/>
            <person name="Rodriguez J.C."/>
            <person name="Deal K.R."/>
            <person name="Dubcovsky J."/>
            <person name="McGuire P.E."/>
            <person name="Lux T."/>
            <person name="Spannagl M."/>
            <person name="Mayer K.F.X."/>
            <person name="Baldrich P."/>
            <person name="Meyers B.C."/>
            <person name="Huo N."/>
            <person name="Gu Y.Q."/>
            <person name="Zhou H."/>
            <person name="Devos K.M."/>
            <person name="Bennetzen J.L."/>
            <person name="Unver T."/>
            <person name="Budak H."/>
            <person name="Gulick P.J."/>
            <person name="Galiba G."/>
            <person name="Kalapos B."/>
            <person name="Nelson D.R."/>
            <person name="Li P."/>
            <person name="You F.M."/>
            <person name="Luo M.C."/>
            <person name="Dvorak J."/>
        </authorList>
    </citation>
    <scope>NUCLEOTIDE SEQUENCE [LARGE SCALE GENOMIC DNA]</scope>
    <source>
        <strain evidence="1">cv. AL8/78</strain>
    </source>
</reference>
<proteinExistence type="predicted"/>